<dbReference type="InterPro" id="IPR057601">
    <property type="entry name" value="Oar-like_b-barrel"/>
</dbReference>
<dbReference type="Proteomes" id="UP000267003">
    <property type="component" value="Unassembled WGS sequence"/>
</dbReference>
<comment type="subcellular location">
    <subcellularLocation>
        <location evidence="1 7">Cell outer membrane</location>
        <topology evidence="1 7">Multi-pass membrane protein</topology>
    </subcellularLocation>
</comment>
<dbReference type="Gene3D" id="2.40.170.20">
    <property type="entry name" value="TonB-dependent receptor, beta-barrel domain"/>
    <property type="match status" value="1"/>
</dbReference>
<proteinExistence type="inferred from homology"/>
<keyword evidence="5 7" id="KW-0472">Membrane</keyword>
<keyword evidence="6 7" id="KW-0998">Cell outer membrane</keyword>
<protein>
    <submittedName>
        <fullName evidence="10">TonB-dependent receptor</fullName>
    </submittedName>
</protein>
<gene>
    <name evidence="10" type="ORF">D7W81_18340</name>
</gene>
<evidence type="ECO:0000256" key="6">
    <source>
        <dbReference type="ARBA" id="ARBA00023237"/>
    </source>
</evidence>
<keyword evidence="2 7" id="KW-0813">Transport</keyword>
<dbReference type="RefSeq" id="WP_120556696.1">
    <property type="nucleotide sequence ID" value="NZ_RAWK01000103.1"/>
</dbReference>
<name>A0A3A8Q7C5_9BACT</name>
<keyword evidence="4 7" id="KW-0812">Transmembrane</keyword>
<dbReference type="SUPFAM" id="SSF56935">
    <property type="entry name" value="Porins"/>
    <property type="match status" value="1"/>
</dbReference>
<dbReference type="EMBL" id="RAWK01000103">
    <property type="protein sequence ID" value="RKH64609.1"/>
    <property type="molecule type" value="Genomic_DNA"/>
</dbReference>
<dbReference type="GO" id="GO:0030246">
    <property type="term" value="F:carbohydrate binding"/>
    <property type="evidence" value="ECO:0007669"/>
    <property type="project" value="InterPro"/>
</dbReference>
<dbReference type="InterPro" id="IPR039426">
    <property type="entry name" value="TonB-dep_rcpt-like"/>
</dbReference>
<evidence type="ECO:0000256" key="4">
    <source>
        <dbReference type="ARBA" id="ARBA00022692"/>
    </source>
</evidence>
<feature type="domain" description="TonB-dependent transporter Oar-like beta-barrel" evidence="9">
    <location>
        <begin position="240"/>
        <end position="651"/>
    </location>
</feature>
<evidence type="ECO:0000256" key="5">
    <source>
        <dbReference type="ARBA" id="ARBA00023136"/>
    </source>
</evidence>
<sequence length="1067" mass="115941">MLRRIRFIRGLWLMVVLWGAGAWAQGNSVITGTLSNALDKQPLENVVVTATSPQLQGERTVVSDKSGLYRIPQLPPGMYTLRFDGQGLQPYVRDGILLRIDRTIRFNAELAPDTMSQDYEVVGSPPSVDVGSSAAGVTVDQDFIRNIAVIRPGTKGSASRSFEGLAELAPGATEDRYGVSISGSSSPESQYVVDGLSVNDPGVGTLGTPLSVEFVKEVNIITGGYMPEYGRSTGGVLNVVTKSGSNEFHGSVFANYAPGVFQRSGKEVLREGSVISAQGSAHNLGDFGFDLGGPLLKDKLWFYVGVAPSFNRIQVDRQLSSYELCTEVDAANGCTAVGARRKDPTTGFSQVSPIEGSRVSRFADERSVQYLGKLTYNFNPDHSLSVSVFGTPRSSGGSGKYSFSDDGEPEVCTSLSCTSFVQGAYEAIATRRSNSAMDIVAKQASSFFDKKLLVDATLGWHHQADSILPSDGSDLGSGEGLSAKSNIAWRRTSNPGPHTINEFETLPNATDCGSTPEEQRQRCPVTAYSTGGPGTISIQRLDRVQGKVMGTYLLEALGHHILKAGADIERMSFYNNRARTGLAPWQECGNGTCFFTLNQYGYLEGPDQPVFLDSKEGTSTSTTVGGFLQDSWSVMDKVTVNVGLRYDVQTIYGLDGEVGLHLPNQWSPRLGVIYDPTQSGRAKVFANYARFFENVPLDMADLSFPQQQLLSATYAAPPCNPSREGSLLVDCVADANRKPIGNRESPNQLWDAQGGDRVPVDPKIRAQSADEFVVGGEYELFTASRLGATYTRRYLNDVIEDMSRDDGSTFFLGNPGKGYSTDFPLARREYDAVNLYFQRAFTNGWLAQASYTWSTLRGNYSGLFRADTGQLSPNLTRDFDLVSLTVNREGQLPGDRTHSFKVFAAKELVLGPRTSINVGGNYRARSGTPLNYLGLHPRRSGSETFILPRGSAGRLPWVHGVDGHVGLNQRLVKDYVLTVSLDVFNLFNFQQYTDVDQTFATTRVYAIEQGGKPDDLTACLTANNPNCKVISTATGLPIGVQDINPNFKRPTAYQAPRSIRLGAKLSF</sequence>
<organism evidence="10 11">
    <name type="scientific">Corallococcus aberystwythensis</name>
    <dbReference type="NCBI Taxonomy" id="2316722"/>
    <lineage>
        <taxon>Bacteria</taxon>
        <taxon>Pseudomonadati</taxon>
        <taxon>Myxococcota</taxon>
        <taxon>Myxococcia</taxon>
        <taxon>Myxococcales</taxon>
        <taxon>Cystobacterineae</taxon>
        <taxon>Myxococcaceae</taxon>
        <taxon>Corallococcus</taxon>
    </lineage>
</organism>
<keyword evidence="11" id="KW-1185">Reference proteome</keyword>
<dbReference type="GO" id="GO:0044718">
    <property type="term" value="P:siderophore transmembrane transport"/>
    <property type="evidence" value="ECO:0007669"/>
    <property type="project" value="TreeGrafter"/>
</dbReference>
<dbReference type="Pfam" id="PF25183">
    <property type="entry name" value="OMP_b-brl_4"/>
    <property type="match status" value="1"/>
</dbReference>
<dbReference type="Gene3D" id="2.170.130.10">
    <property type="entry name" value="TonB-dependent receptor, plug domain"/>
    <property type="match status" value="1"/>
</dbReference>
<keyword evidence="10" id="KW-0675">Receptor</keyword>
<evidence type="ECO:0000256" key="3">
    <source>
        <dbReference type="ARBA" id="ARBA00022452"/>
    </source>
</evidence>
<dbReference type="SUPFAM" id="SSF49452">
    <property type="entry name" value="Starch-binding domain-like"/>
    <property type="match status" value="1"/>
</dbReference>
<feature type="region of interest" description="Disordered" evidence="8">
    <location>
        <begin position="486"/>
        <end position="521"/>
    </location>
</feature>
<evidence type="ECO:0000256" key="8">
    <source>
        <dbReference type="SAM" id="MobiDB-lite"/>
    </source>
</evidence>
<dbReference type="PANTHER" id="PTHR30069:SF46">
    <property type="entry name" value="OAR PROTEIN"/>
    <property type="match status" value="1"/>
</dbReference>
<reference evidence="11" key="1">
    <citation type="submission" date="2018-09" db="EMBL/GenBank/DDBJ databases">
        <authorList>
            <person name="Livingstone P.G."/>
            <person name="Whitworth D.E."/>
        </authorList>
    </citation>
    <scope>NUCLEOTIDE SEQUENCE [LARGE SCALE GENOMIC DNA]</scope>
    <source>
        <strain evidence="11">AB050A</strain>
    </source>
</reference>
<dbReference type="GO" id="GO:0015344">
    <property type="term" value="F:siderophore uptake transmembrane transporter activity"/>
    <property type="evidence" value="ECO:0007669"/>
    <property type="project" value="TreeGrafter"/>
</dbReference>
<accession>A0A3A8Q7C5</accession>
<dbReference type="InterPro" id="IPR036942">
    <property type="entry name" value="Beta-barrel_TonB_sf"/>
</dbReference>
<dbReference type="OrthoDB" id="9768147at2"/>
<comment type="caution">
    <text evidence="10">The sequence shown here is derived from an EMBL/GenBank/DDBJ whole genome shotgun (WGS) entry which is preliminary data.</text>
</comment>
<evidence type="ECO:0000259" key="9">
    <source>
        <dbReference type="Pfam" id="PF25183"/>
    </source>
</evidence>
<comment type="similarity">
    <text evidence="7">Belongs to the TonB-dependent receptor family.</text>
</comment>
<evidence type="ECO:0000256" key="2">
    <source>
        <dbReference type="ARBA" id="ARBA00022448"/>
    </source>
</evidence>
<dbReference type="PROSITE" id="PS52016">
    <property type="entry name" value="TONB_DEPENDENT_REC_3"/>
    <property type="match status" value="1"/>
</dbReference>
<keyword evidence="3 7" id="KW-1134">Transmembrane beta strand</keyword>
<dbReference type="InterPro" id="IPR013784">
    <property type="entry name" value="Carb-bd-like_fold"/>
</dbReference>
<evidence type="ECO:0000313" key="10">
    <source>
        <dbReference type="EMBL" id="RKH64609.1"/>
    </source>
</evidence>
<dbReference type="AlphaFoldDB" id="A0A3A8Q7C5"/>
<evidence type="ECO:0000256" key="7">
    <source>
        <dbReference type="PROSITE-ProRule" id="PRU01360"/>
    </source>
</evidence>
<dbReference type="InterPro" id="IPR037066">
    <property type="entry name" value="Plug_dom_sf"/>
</dbReference>
<evidence type="ECO:0000256" key="1">
    <source>
        <dbReference type="ARBA" id="ARBA00004571"/>
    </source>
</evidence>
<dbReference type="Gene3D" id="2.60.40.1120">
    <property type="entry name" value="Carboxypeptidase-like, regulatory domain"/>
    <property type="match status" value="1"/>
</dbReference>
<dbReference type="GO" id="GO:0009279">
    <property type="term" value="C:cell outer membrane"/>
    <property type="evidence" value="ECO:0007669"/>
    <property type="project" value="UniProtKB-SubCell"/>
</dbReference>
<evidence type="ECO:0000313" key="11">
    <source>
        <dbReference type="Proteomes" id="UP000267003"/>
    </source>
</evidence>
<dbReference type="PANTHER" id="PTHR30069">
    <property type="entry name" value="TONB-DEPENDENT OUTER MEMBRANE RECEPTOR"/>
    <property type="match status" value="1"/>
</dbReference>
<dbReference type="Pfam" id="PF13620">
    <property type="entry name" value="CarboxypepD_reg"/>
    <property type="match status" value="1"/>
</dbReference>